<dbReference type="AlphaFoldDB" id="A0A0D0GJ91"/>
<dbReference type="InterPro" id="IPR009000">
    <property type="entry name" value="Transl_B-barrel_sf"/>
</dbReference>
<dbReference type="CDD" id="cd04166">
    <property type="entry name" value="CysN_ATPS"/>
    <property type="match status" value="1"/>
</dbReference>
<evidence type="ECO:0000256" key="6">
    <source>
        <dbReference type="ARBA" id="ARBA00023134"/>
    </source>
</evidence>
<dbReference type="GO" id="GO:0003924">
    <property type="term" value="F:GTPase activity"/>
    <property type="evidence" value="ECO:0007669"/>
    <property type="project" value="InterPro"/>
</dbReference>
<dbReference type="CDD" id="cd04095">
    <property type="entry name" value="CysN_NoDQ_III"/>
    <property type="match status" value="1"/>
</dbReference>
<evidence type="ECO:0000313" key="8">
    <source>
        <dbReference type="EMBL" id="KIO76200.1"/>
    </source>
</evidence>
<dbReference type="GO" id="GO:0004781">
    <property type="term" value="F:sulfate adenylyltransferase (ATP) activity"/>
    <property type="evidence" value="ECO:0007669"/>
    <property type="project" value="UniProtKB-EC"/>
</dbReference>
<dbReference type="SUPFAM" id="SSF52540">
    <property type="entry name" value="P-loop containing nucleoside triphosphate hydrolases"/>
    <property type="match status" value="1"/>
</dbReference>
<keyword evidence="4" id="KW-0547">Nucleotide-binding</keyword>
<keyword evidence="5" id="KW-0067">ATP-binding</keyword>
<keyword evidence="3 8" id="KW-0548">Nucleotidyltransferase</keyword>
<dbReference type="STRING" id="1503925.TH53_16455"/>
<dbReference type="OrthoDB" id="9804504at2"/>
<evidence type="ECO:0000259" key="7">
    <source>
        <dbReference type="PROSITE" id="PS51722"/>
    </source>
</evidence>
<dbReference type="Pfam" id="PF00009">
    <property type="entry name" value="GTP_EFTU"/>
    <property type="match status" value="1"/>
</dbReference>
<dbReference type="CDD" id="cd03695">
    <property type="entry name" value="CysN_NodQ_II"/>
    <property type="match status" value="1"/>
</dbReference>
<dbReference type="Pfam" id="PF22594">
    <property type="entry name" value="GTP-eEF1A_C"/>
    <property type="match status" value="1"/>
</dbReference>
<dbReference type="InterPro" id="IPR044138">
    <property type="entry name" value="CysN_II"/>
</dbReference>
<keyword evidence="2 8" id="KW-0808">Transferase</keyword>
<protein>
    <recommendedName>
        <fullName evidence="1">sulfate adenylyltransferase</fullName>
        <ecNumber evidence="1">2.7.7.4</ecNumber>
    </recommendedName>
</protein>
<dbReference type="InterPro" id="IPR000795">
    <property type="entry name" value="T_Tr_GTP-bd_dom"/>
</dbReference>
<gene>
    <name evidence="8" type="ORF">TH53_16455</name>
</gene>
<dbReference type="PROSITE" id="PS51722">
    <property type="entry name" value="G_TR_2"/>
    <property type="match status" value="1"/>
</dbReference>
<dbReference type="Proteomes" id="UP000032049">
    <property type="component" value="Unassembled WGS sequence"/>
</dbReference>
<dbReference type="PRINTS" id="PR00315">
    <property type="entry name" value="ELONGATNFCT"/>
</dbReference>
<evidence type="ECO:0000256" key="2">
    <source>
        <dbReference type="ARBA" id="ARBA00022679"/>
    </source>
</evidence>
<dbReference type="InterPro" id="IPR031157">
    <property type="entry name" value="G_TR_CS"/>
</dbReference>
<dbReference type="NCBIfam" id="TIGR00231">
    <property type="entry name" value="small_GTP"/>
    <property type="match status" value="1"/>
</dbReference>
<accession>A0A0D0GJ91</accession>
<reference evidence="8 9" key="1">
    <citation type="submission" date="2015-01" db="EMBL/GenBank/DDBJ databases">
        <title>Draft genome sequence of Pedobacter sp. NL19 isolated from sludge of an effluent treatment pond in an abandoned uranium mine.</title>
        <authorList>
            <person name="Santos T."/>
            <person name="Caetano T."/>
            <person name="Covas C."/>
            <person name="Cruz A."/>
            <person name="Mendo S."/>
        </authorList>
    </citation>
    <scope>NUCLEOTIDE SEQUENCE [LARGE SCALE GENOMIC DNA]</scope>
    <source>
        <strain evidence="8 9">NL19</strain>
    </source>
</reference>
<dbReference type="SUPFAM" id="SSF50447">
    <property type="entry name" value="Translation proteins"/>
    <property type="match status" value="1"/>
</dbReference>
<keyword evidence="6" id="KW-0342">GTP-binding</keyword>
<dbReference type="InterPro" id="IPR044139">
    <property type="entry name" value="CysN_NoDQ_III"/>
</dbReference>
<dbReference type="FunFam" id="3.40.50.300:FF:000119">
    <property type="entry name" value="Sulfate adenylyltransferase subunit 1"/>
    <property type="match status" value="1"/>
</dbReference>
<dbReference type="InterPro" id="IPR009001">
    <property type="entry name" value="Transl_elong_EF1A/Init_IF2_C"/>
</dbReference>
<dbReference type="GO" id="GO:0006790">
    <property type="term" value="P:sulfur compound metabolic process"/>
    <property type="evidence" value="ECO:0007669"/>
    <property type="project" value="InterPro"/>
</dbReference>
<dbReference type="InterPro" id="IPR027417">
    <property type="entry name" value="P-loop_NTPase"/>
</dbReference>
<dbReference type="Gene3D" id="2.40.30.10">
    <property type="entry name" value="Translation factors"/>
    <property type="match status" value="2"/>
</dbReference>
<dbReference type="InterPro" id="IPR011779">
    <property type="entry name" value="SO4_adenylTrfase_lsu"/>
</dbReference>
<evidence type="ECO:0000313" key="9">
    <source>
        <dbReference type="Proteomes" id="UP000032049"/>
    </source>
</evidence>
<dbReference type="InterPro" id="IPR005225">
    <property type="entry name" value="Small_GTP-bd"/>
</dbReference>
<evidence type="ECO:0000256" key="1">
    <source>
        <dbReference type="ARBA" id="ARBA00012391"/>
    </source>
</evidence>
<evidence type="ECO:0000256" key="5">
    <source>
        <dbReference type="ARBA" id="ARBA00022840"/>
    </source>
</evidence>
<comment type="caution">
    <text evidence="8">The sequence shown here is derived from an EMBL/GenBank/DDBJ whole genome shotgun (WGS) entry which is preliminary data.</text>
</comment>
<dbReference type="EMBL" id="JXRA01000070">
    <property type="protein sequence ID" value="KIO76200.1"/>
    <property type="molecule type" value="Genomic_DNA"/>
</dbReference>
<feature type="domain" description="Tr-type G" evidence="7">
    <location>
        <begin position="1"/>
        <end position="213"/>
    </location>
</feature>
<dbReference type="InterPro" id="IPR050100">
    <property type="entry name" value="TRAFAC_GTPase_members"/>
</dbReference>
<evidence type="ECO:0000256" key="3">
    <source>
        <dbReference type="ARBA" id="ARBA00022695"/>
    </source>
</evidence>
<evidence type="ECO:0000256" key="4">
    <source>
        <dbReference type="ARBA" id="ARBA00022741"/>
    </source>
</evidence>
<dbReference type="PROSITE" id="PS00301">
    <property type="entry name" value="G_TR_1"/>
    <property type="match status" value="1"/>
</dbReference>
<dbReference type="RefSeq" id="WP_041883451.1">
    <property type="nucleotide sequence ID" value="NZ_CP157278.1"/>
</dbReference>
<proteinExistence type="predicted"/>
<dbReference type="Gene3D" id="3.40.50.300">
    <property type="entry name" value="P-loop containing nucleotide triphosphate hydrolases"/>
    <property type="match status" value="1"/>
</dbReference>
<dbReference type="InterPro" id="IPR054696">
    <property type="entry name" value="GTP-eEF1A_C"/>
</dbReference>
<keyword evidence="9" id="KW-1185">Reference proteome</keyword>
<sequence>MNILKFFTAGSVDDGKSTLIGRLLYDTDSILADQLEALQQSNRKNDDGTIDLAILTDGLRAEREQGITIDVAYKYFQTEKRKFIIADTPGHIQYTRNMVTGASTANLAIILVDARNGVVEQTIRHSYLVSLLGVSHVVICINKMDMEGYSEDVFNTITDNYKKMAAKLNLQDITFIPVSALKGDNIVHTSEHMPWYKGTSLLDFLETVEVTANQDLHYARMPVQWVIRPQTEELHDYRGYAGRVLSGTFKVNDLVTVLPSGNSSVIDRIEVFDQLPEEVTAGMSVTLHLKDNIDISRGDVLVNSAYLPQRSQLIEADLCWMDNKPMDDSITYFLQHNSKLTKCKIREILHKVNINTLEKEETHEFKLNDIGRVVIKTADELAFDLYTDNKANGSAILIDGRTNLTVGALMFRAVVE</sequence>
<dbReference type="InterPro" id="IPR041757">
    <property type="entry name" value="CysN_GTP-bd"/>
</dbReference>
<dbReference type="PANTHER" id="PTHR23115">
    <property type="entry name" value="TRANSLATION FACTOR"/>
    <property type="match status" value="1"/>
</dbReference>
<dbReference type="SUPFAM" id="SSF50465">
    <property type="entry name" value="EF-Tu/eEF-1alpha/eIF2-gamma C-terminal domain"/>
    <property type="match status" value="1"/>
</dbReference>
<dbReference type="GO" id="GO:0005524">
    <property type="term" value="F:ATP binding"/>
    <property type="evidence" value="ECO:0007669"/>
    <property type="project" value="UniProtKB-KW"/>
</dbReference>
<dbReference type="NCBIfam" id="TIGR02034">
    <property type="entry name" value="CysN"/>
    <property type="match status" value="1"/>
</dbReference>
<name>A0A0D0GJ91_9SPHI</name>
<dbReference type="EC" id="2.7.7.4" evidence="1"/>
<organism evidence="8 9">
    <name type="scientific">Pedobacter lusitanus</name>
    <dbReference type="NCBI Taxonomy" id="1503925"/>
    <lineage>
        <taxon>Bacteria</taxon>
        <taxon>Pseudomonadati</taxon>
        <taxon>Bacteroidota</taxon>
        <taxon>Sphingobacteriia</taxon>
        <taxon>Sphingobacteriales</taxon>
        <taxon>Sphingobacteriaceae</taxon>
        <taxon>Pedobacter</taxon>
    </lineage>
</organism>
<dbReference type="GO" id="GO:0005525">
    <property type="term" value="F:GTP binding"/>
    <property type="evidence" value="ECO:0007669"/>
    <property type="project" value="UniProtKB-KW"/>
</dbReference>